<dbReference type="PANTHER" id="PTHR47691">
    <property type="entry name" value="REGULATOR-RELATED"/>
    <property type="match status" value="1"/>
</dbReference>
<dbReference type="SMART" id="SM00382">
    <property type="entry name" value="AAA"/>
    <property type="match status" value="1"/>
</dbReference>
<dbReference type="SUPFAM" id="SSF52540">
    <property type="entry name" value="P-loop containing nucleoside triphosphate hydrolases"/>
    <property type="match status" value="1"/>
</dbReference>
<name>A0A7K0CM35_9ACTN</name>
<feature type="domain" description="AAA+ ATPase" evidence="1">
    <location>
        <begin position="35"/>
        <end position="178"/>
    </location>
</feature>
<evidence type="ECO:0000313" key="2">
    <source>
        <dbReference type="EMBL" id="MQY14481.1"/>
    </source>
</evidence>
<comment type="caution">
    <text evidence="2">The sequence shown here is derived from an EMBL/GenBank/DDBJ whole genome shotgun (WGS) entry which is preliminary data.</text>
</comment>
<evidence type="ECO:0000259" key="1">
    <source>
        <dbReference type="SMART" id="SM00382"/>
    </source>
</evidence>
<keyword evidence="3" id="KW-1185">Reference proteome</keyword>
<sequence length="650" mass="70483">MTRVELPPEPACFVDRYEQRDRVLAAVDEWTGRDRPLLVALSGPQGMGKTELARLIGRLLRERYADGVLSVDLDDYRLGGSLDPGDVLGQLLESLGVEPGFVAGSFKARCTQYWSRTAGARLLLIVDNARYASEVVPLLPASGESLVIVTSHAPLRDLADGAALGLALPPLEEWAATELLELIVRDPRPAAEPEAVRALVRLCEGLPAALHVAGGWVRGHRLRSLTRLVPQLREEWEVAGVDGVERFWDVVYDGLSDGAARLYRLLPHHPGPAFTVESATALLGLGPDACEEALEELDRAGLLDLGELMAGEGGRLRLPGPLRAHALRRSRGDGGVDAALVRLVRWLVRQFQRADLLAAGSRLIVADSVGAVEGAPDVPLEGRAAGWLYEERHTLFAALRLAHERGMDVEVVALSEPLWTYALDHPQQLDVVGALQMAVDSALRHGGRPAWMMRTRCQLARHLWQAGLVDEAGRELDEAAGALRLLGAGEEKLAASLVEFRGMLCGVRGDWEAAAGEFARALALHDAISNPYGVLLMTYRSGEARAKLGELEVARELLAEARDRALALGRERMTRRTGFALAGVLCRLGRTGEARPLYEESLESARGRRSAFDEARVLDAMAELAEAEGLREEAGERRAAAGVIRRGQGL</sequence>
<dbReference type="SUPFAM" id="SSF48452">
    <property type="entry name" value="TPR-like"/>
    <property type="match status" value="1"/>
</dbReference>
<accession>A0A7K0CM35</accession>
<dbReference type="Pfam" id="PF13424">
    <property type="entry name" value="TPR_12"/>
    <property type="match status" value="1"/>
</dbReference>
<reference evidence="2 3" key="1">
    <citation type="submission" date="2019-10" db="EMBL/GenBank/DDBJ databases">
        <title>Streptomyces smaragdinus sp. nov. and Streptomyces fabii sp. nov., isolated from the gut of fungus growing-termite Macrotermes natalensis.</title>
        <authorList>
            <person name="Schwitalla J."/>
            <person name="Benndorf R."/>
            <person name="Martin K."/>
            <person name="De Beer W."/>
            <person name="Kaster A.-K."/>
            <person name="Vollmers J."/>
            <person name="Poulsen M."/>
            <person name="Beemelmanns C."/>
        </authorList>
    </citation>
    <scope>NUCLEOTIDE SEQUENCE [LARGE SCALE GENOMIC DNA]</scope>
    <source>
        <strain evidence="2 3">RB5</strain>
    </source>
</reference>
<dbReference type="PANTHER" id="PTHR47691:SF3">
    <property type="entry name" value="HTH-TYPE TRANSCRIPTIONAL REGULATOR RV0890C-RELATED"/>
    <property type="match status" value="1"/>
</dbReference>
<gene>
    <name evidence="2" type="ORF">SRB5_46480</name>
</gene>
<protein>
    <recommendedName>
        <fullName evidence="1">AAA+ ATPase domain-containing protein</fullName>
    </recommendedName>
</protein>
<dbReference type="InterPro" id="IPR049945">
    <property type="entry name" value="AAA_22"/>
</dbReference>
<dbReference type="Gene3D" id="1.25.40.10">
    <property type="entry name" value="Tetratricopeptide repeat domain"/>
    <property type="match status" value="1"/>
</dbReference>
<dbReference type="PRINTS" id="PR00364">
    <property type="entry name" value="DISEASERSIST"/>
</dbReference>
<dbReference type="InterPro" id="IPR003593">
    <property type="entry name" value="AAA+_ATPase"/>
</dbReference>
<dbReference type="AlphaFoldDB" id="A0A7K0CM35"/>
<proteinExistence type="predicted"/>
<evidence type="ECO:0000313" key="3">
    <source>
        <dbReference type="Proteomes" id="UP000466345"/>
    </source>
</evidence>
<dbReference type="Proteomes" id="UP000466345">
    <property type="component" value="Unassembled WGS sequence"/>
</dbReference>
<dbReference type="Gene3D" id="3.40.50.300">
    <property type="entry name" value="P-loop containing nucleotide triphosphate hydrolases"/>
    <property type="match status" value="1"/>
</dbReference>
<dbReference type="GO" id="GO:0016887">
    <property type="term" value="F:ATP hydrolysis activity"/>
    <property type="evidence" value="ECO:0007669"/>
    <property type="project" value="InterPro"/>
</dbReference>
<dbReference type="OrthoDB" id="3861774at2"/>
<organism evidence="2 3">
    <name type="scientific">Streptomyces smaragdinus</name>
    <dbReference type="NCBI Taxonomy" id="2585196"/>
    <lineage>
        <taxon>Bacteria</taxon>
        <taxon>Bacillati</taxon>
        <taxon>Actinomycetota</taxon>
        <taxon>Actinomycetes</taxon>
        <taxon>Kitasatosporales</taxon>
        <taxon>Streptomycetaceae</taxon>
        <taxon>Streptomyces</taxon>
    </lineage>
</organism>
<dbReference type="InterPro" id="IPR011990">
    <property type="entry name" value="TPR-like_helical_dom_sf"/>
</dbReference>
<dbReference type="RefSeq" id="WP_153455192.1">
    <property type="nucleotide sequence ID" value="NZ_WEGJ01000021.1"/>
</dbReference>
<dbReference type="Pfam" id="PF13401">
    <property type="entry name" value="AAA_22"/>
    <property type="match status" value="1"/>
</dbReference>
<dbReference type="InterPro" id="IPR027417">
    <property type="entry name" value="P-loop_NTPase"/>
</dbReference>
<dbReference type="EMBL" id="WEGJ01000021">
    <property type="protein sequence ID" value="MQY14481.1"/>
    <property type="molecule type" value="Genomic_DNA"/>
</dbReference>